<comment type="similarity">
    <text evidence="1 9">Belongs to the class-II aminoacyl-tRNA synthetase family.</text>
</comment>
<dbReference type="RefSeq" id="WP_092457482.1">
    <property type="nucleotide sequence ID" value="NZ_FPCJ01000001.1"/>
</dbReference>
<evidence type="ECO:0000313" key="13">
    <source>
        <dbReference type="Proteomes" id="UP000199537"/>
    </source>
</evidence>
<comment type="subcellular location">
    <subcellularLocation>
        <location evidence="9">Cytoplasm</location>
    </subcellularLocation>
</comment>
<protein>
    <recommendedName>
        <fullName evidence="9">Histidine--tRNA ligase</fullName>
        <ecNumber evidence="9">6.1.1.21</ecNumber>
    </recommendedName>
    <alternativeName>
        <fullName evidence="9">Histidyl-tRNA synthetase</fullName>
        <shortName evidence="9">HisRS</shortName>
    </alternativeName>
</protein>
<feature type="binding site" evidence="10">
    <location>
        <begin position="97"/>
        <end position="99"/>
    </location>
    <ligand>
        <name>L-histidine</name>
        <dbReference type="ChEBI" id="CHEBI:57595"/>
    </ligand>
</feature>
<dbReference type="CDD" id="cd00773">
    <property type="entry name" value="HisRS-like_core"/>
    <property type="match status" value="1"/>
</dbReference>
<dbReference type="OrthoDB" id="9800814at2"/>
<dbReference type="GO" id="GO:0005737">
    <property type="term" value="C:cytoplasm"/>
    <property type="evidence" value="ECO:0007669"/>
    <property type="project" value="UniProtKB-SubCell"/>
</dbReference>
<feature type="binding site" evidence="10">
    <location>
        <position position="291"/>
    </location>
    <ligand>
        <name>L-histidine</name>
        <dbReference type="ChEBI" id="CHEBI:57595"/>
    </ligand>
</feature>
<keyword evidence="13" id="KW-1185">Reference proteome</keyword>
<dbReference type="AlphaFoldDB" id="A0A1I7N4N1"/>
<gene>
    <name evidence="9" type="primary">hisS</name>
    <name evidence="12" type="ORF">SAMN05660895_0590</name>
</gene>
<dbReference type="EMBL" id="FPCJ01000001">
    <property type="protein sequence ID" value="SFV29611.1"/>
    <property type="molecule type" value="Genomic_DNA"/>
</dbReference>
<evidence type="ECO:0000256" key="3">
    <source>
        <dbReference type="ARBA" id="ARBA00022598"/>
    </source>
</evidence>
<proteinExistence type="inferred from homology"/>
<dbReference type="Gene3D" id="3.40.50.800">
    <property type="entry name" value="Anticodon-binding domain"/>
    <property type="match status" value="1"/>
</dbReference>
<evidence type="ECO:0000256" key="10">
    <source>
        <dbReference type="PIRSR" id="PIRSR001549-1"/>
    </source>
</evidence>
<feature type="binding site" evidence="10">
    <location>
        <position position="127"/>
    </location>
    <ligand>
        <name>L-histidine</name>
        <dbReference type="ChEBI" id="CHEBI:57595"/>
    </ligand>
</feature>
<dbReference type="Proteomes" id="UP000199537">
    <property type="component" value="Unassembled WGS sequence"/>
</dbReference>
<keyword evidence="3 9" id="KW-0436">Ligase</keyword>
<evidence type="ECO:0000256" key="1">
    <source>
        <dbReference type="ARBA" id="ARBA00008226"/>
    </source>
</evidence>
<dbReference type="PIRSF" id="PIRSF001549">
    <property type="entry name" value="His-tRNA_synth"/>
    <property type="match status" value="1"/>
</dbReference>
<name>A0A1I7N4N1_9BACT</name>
<dbReference type="HAMAP" id="MF_00127">
    <property type="entry name" value="His_tRNA_synth"/>
    <property type="match status" value="1"/>
</dbReference>
<evidence type="ECO:0000256" key="9">
    <source>
        <dbReference type="HAMAP-Rule" id="MF_00127"/>
    </source>
</evidence>
<dbReference type="InterPro" id="IPR041715">
    <property type="entry name" value="HisRS-like_core"/>
</dbReference>
<evidence type="ECO:0000256" key="7">
    <source>
        <dbReference type="ARBA" id="ARBA00023146"/>
    </source>
</evidence>
<dbReference type="InterPro" id="IPR036621">
    <property type="entry name" value="Anticodon-bd_dom_sf"/>
</dbReference>
<dbReference type="SUPFAM" id="SSF52954">
    <property type="entry name" value="Class II aaRS ABD-related"/>
    <property type="match status" value="1"/>
</dbReference>
<dbReference type="Pfam" id="PF03129">
    <property type="entry name" value="HGTP_anticodon"/>
    <property type="match status" value="1"/>
</dbReference>
<dbReference type="GO" id="GO:0004821">
    <property type="term" value="F:histidine-tRNA ligase activity"/>
    <property type="evidence" value="ECO:0007669"/>
    <property type="project" value="UniProtKB-UniRule"/>
</dbReference>
<evidence type="ECO:0000256" key="2">
    <source>
        <dbReference type="ARBA" id="ARBA00011738"/>
    </source>
</evidence>
<sequence>MIKPALPKGTRDFAPDAVRKRQYLFQTIRTCFELFGFEPIETPAMENLSTLLGKYGEEGDKLIFRILNNGNILPLAQQAKDNRELANLLCEKALRYDLTIPFARYVVMNQHQVVFPFRRYQIQPVWRADRPQKGRYREFFQCDADIVGSHSLLNEVELIRLYQLVFSRLSLRVSIRINHRKFLQALAECCGNPSWMPVITTALDKLDKTSMQQVEAELQEKGLPEHALHLIREYMDLSTQPADNRLQSVLELLKHHPAAAEAVKDVSFVIEQLKNTPSAWASVDVDFTLARGLDYYTGLILEVKSLEAEMGSLGGGGRYDNLTGLFGLPGVPGVGISFGVERIYDVMESLQRFPASTGMATQVLWLRMDDALLTQVLQYAMELRQEGIATEVYPDAVKMDKQLKYADKKGIPLVLMLGSREYARQMVAMKDLRSGVQTEVPLDRLKETIQLQLAVR</sequence>
<feature type="binding site" evidence="10">
    <location>
        <position position="141"/>
    </location>
    <ligand>
        <name>L-histidine</name>
        <dbReference type="ChEBI" id="CHEBI:57595"/>
    </ligand>
</feature>
<evidence type="ECO:0000313" key="12">
    <source>
        <dbReference type="EMBL" id="SFV29611.1"/>
    </source>
</evidence>
<dbReference type="STRING" id="1393122.SAMN05660895_0590"/>
<dbReference type="CDD" id="cd00859">
    <property type="entry name" value="HisRS_anticodon"/>
    <property type="match status" value="1"/>
</dbReference>
<dbReference type="InterPro" id="IPR004154">
    <property type="entry name" value="Anticodon-bd"/>
</dbReference>
<evidence type="ECO:0000256" key="8">
    <source>
        <dbReference type="ARBA" id="ARBA00047639"/>
    </source>
</evidence>
<keyword evidence="5 9" id="KW-0067">ATP-binding</keyword>
<dbReference type="Gene3D" id="3.30.930.10">
    <property type="entry name" value="Bira Bifunctional Protein, Domain 2"/>
    <property type="match status" value="1"/>
</dbReference>
<feature type="binding site" evidence="10">
    <location>
        <position position="145"/>
    </location>
    <ligand>
        <name>L-histidine</name>
        <dbReference type="ChEBI" id="CHEBI:57595"/>
    </ligand>
</feature>
<dbReference type="PANTHER" id="PTHR11476">
    <property type="entry name" value="HISTIDYL-TRNA SYNTHETASE"/>
    <property type="match status" value="1"/>
</dbReference>
<dbReference type="PROSITE" id="PS50862">
    <property type="entry name" value="AA_TRNA_LIGASE_II"/>
    <property type="match status" value="1"/>
</dbReference>
<dbReference type="PANTHER" id="PTHR11476:SF7">
    <property type="entry name" value="HISTIDINE--TRNA LIGASE"/>
    <property type="match status" value="1"/>
</dbReference>
<dbReference type="Pfam" id="PF13393">
    <property type="entry name" value="tRNA-synt_His"/>
    <property type="match status" value="1"/>
</dbReference>
<feature type="domain" description="Aminoacyl-transfer RNA synthetases class-II family profile" evidence="11">
    <location>
        <begin position="1"/>
        <end position="343"/>
    </location>
</feature>
<dbReference type="NCBIfam" id="TIGR00442">
    <property type="entry name" value="hisS"/>
    <property type="match status" value="1"/>
</dbReference>
<dbReference type="EC" id="6.1.1.21" evidence="9"/>
<dbReference type="InterPro" id="IPR045864">
    <property type="entry name" value="aa-tRNA-synth_II/BPL/LPL"/>
</dbReference>
<accession>A0A1I7N4N1</accession>
<comment type="subunit">
    <text evidence="2 9">Homodimer.</text>
</comment>
<dbReference type="InterPro" id="IPR033656">
    <property type="entry name" value="HisRS_anticodon"/>
</dbReference>
<dbReference type="InterPro" id="IPR015807">
    <property type="entry name" value="His-tRNA-ligase"/>
</dbReference>
<comment type="catalytic activity">
    <reaction evidence="8 9">
        <text>tRNA(His) + L-histidine + ATP = L-histidyl-tRNA(His) + AMP + diphosphate + H(+)</text>
        <dbReference type="Rhea" id="RHEA:17313"/>
        <dbReference type="Rhea" id="RHEA-COMP:9665"/>
        <dbReference type="Rhea" id="RHEA-COMP:9689"/>
        <dbReference type="ChEBI" id="CHEBI:15378"/>
        <dbReference type="ChEBI" id="CHEBI:30616"/>
        <dbReference type="ChEBI" id="CHEBI:33019"/>
        <dbReference type="ChEBI" id="CHEBI:57595"/>
        <dbReference type="ChEBI" id="CHEBI:78442"/>
        <dbReference type="ChEBI" id="CHEBI:78527"/>
        <dbReference type="ChEBI" id="CHEBI:456215"/>
        <dbReference type="EC" id="6.1.1.21"/>
    </reaction>
</comment>
<keyword evidence="7 9" id="KW-0030">Aminoacyl-tRNA synthetase</keyword>
<dbReference type="SUPFAM" id="SSF55681">
    <property type="entry name" value="Class II aaRS and biotin synthetases"/>
    <property type="match status" value="1"/>
</dbReference>
<evidence type="ECO:0000256" key="4">
    <source>
        <dbReference type="ARBA" id="ARBA00022741"/>
    </source>
</evidence>
<keyword evidence="9" id="KW-0963">Cytoplasm</keyword>
<keyword evidence="4 9" id="KW-0547">Nucleotide-binding</keyword>
<evidence type="ECO:0000256" key="5">
    <source>
        <dbReference type="ARBA" id="ARBA00022840"/>
    </source>
</evidence>
<feature type="binding site" evidence="10">
    <location>
        <begin position="295"/>
        <end position="296"/>
    </location>
    <ligand>
        <name>L-histidine</name>
        <dbReference type="ChEBI" id="CHEBI:57595"/>
    </ligand>
</feature>
<organism evidence="12 13">
    <name type="scientific">Thermoflavifilum thermophilum</name>
    <dbReference type="NCBI Taxonomy" id="1393122"/>
    <lineage>
        <taxon>Bacteria</taxon>
        <taxon>Pseudomonadati</taxon>
        <taxon>Bacteroidota</taxon>
        <taxon>Chitinophagia</taxon>
        <taxon>Chitinophagales</taxon>
        <taxon>Chitinophagaceae</taxon>
        <taxon>Thermoflavifilum</taxon>
    </lineage>
</organism>
<keyword evidence="6 9" id="KW-0648">Protein biosynthesis</keyword>
<dbReference type="InterPro" id="IPR006195">
    <property type="entry name" value="aa-tRNA-synth_II"/>
</dbReference>
<evidence type="ECO:0000259" key="11">
    <source>
        <dbReference type="PROSITE" id="PS50862"/>
    </source>
</evidence>
<evidence type="ECO:0000256" key="6">
    <source>
        <dbReference type="ARBA" id="ARBA00022917"/>
    </source>
</evidence>
<reference evidence="13" key="1">
    <citation type="submission" date="2016-10" db="EMBL/GenBank/DDBJ databases">
        <authorList>
            <person name="Varghese N."/>
            <person name="Submissions S."/>
        </authorList>
    </citation>
    <scope>NUCLEOTIDE SEQUENCE [LARGE SCALE GENOMIC DNA]</scope>
    <source>
        <strain evidence="13">DSM 14807</strain>
    </source>
</reference>
<dbReference type="GO" id="GO:0005524">
    <property type="term" value="F:ATP binding"/>
    <property type="evidence" value="ECO:0007669"/>
    <property type="project" value="UniProtKB-UniRule"/>
</dbReference>
<dbReference type="InterPro" id="IPR004516">
    <property type="entry name" value="HisRS/HisZ"/>
</dbReference>
<dbReference type="GO" id="GO:0006427">
    <property type="term" value="P:histidyl-tRNA aminoacylation"/>
    <property type="evidence" value="ECO:0007669"/>
    <property type="project" value="UniProtKB-UniRule"/>
</dbReference>